<comment type="caution">
    <text evidence="1">The sequence shown here is derived from an EMBL/GenBank/DDBJ whole genome shotgun (WGS) entry which is preliminary data.</text>
</comment>
<dbReference type="Proteomes" id="UP000830375">
    <property type="component" value="Unassembled WGS sequence"/>
</dbReference>
<evidence type="ECO:0000313" key="2">
    <source>
        <dbReference type="Proteomes" id="UP000830375"/>
    </source>
</evidence>
<protein>
    <submittedName>
        <fullName evidence="1">Uncharacterized protein</fullName>
    </submittedName>
</protein>
<reference evidence="1 2" key="1">
    <citation type="submission" date="2022-01" db="EMBL/GenBank/DDBJ databases">
        <title>A high-quality chromosome-level genome assembly of rohu carp, Labeo rohita.</title>
        <authorList>
            <person name="Arick M.A. II"/>
            <person name="Hsu C.-Y."/>
            <person name="Magbanua Z."/>
            <person name="Pechanova O."/>
            <person name="Grover C."/>
            <person name="Miller E."/>
            <person name="Thrash A."/>
            <person name="Ezzel L."/>
            <person name="Alam S."/>
            <person name="Benzie J."/>
            <person name="Hamilton M."/>
            <person name="Karsi A."/>
            <person name="Lawrence M.L."/>
            <person name="Peterson D.G."/>
        </authorList>
    </citation>
    <scope>NUCLEOTIDE SEQUENCE [LARGE SCALE GENOMIC DNA]</scope>
    <source>
        <strain evidence="2">BAU-BD-2019</strain>
        <tissue evidence="1">Blood</tissue>
    </source>
</reference>
<name>A0ABQ8M9G8_LABRO</name>
<dbReference type="EMBL" id="JACTAM010000011">
    <property type="protein sequence ID" value="KAI2659528.1"/>
    <property type="molecule type" value="Genomic_DNA"/>
</dbReference>
<accession>A0ABQ8M9G8</accession>
<gene>
    <name evidence="1" type="ORF">H4Q32_029065</name>
</gene>
<sequence>MSSKICQYGNVAFGIKQQSGDTGSTQTDRQTQAVRDRESEILNLMANSVIRGTANIVQGLPNLQYSIIINGTQDVSGVEQKAICIHHVDHNLVPHEYFIVTGMDLVEVATKVLLRLSFEGNLMMELQTCLVKEKEFMQCSEKSKLLLCMSSVVLIVSIFMKRYCLVWKKWLYLAPLTPVEPQEDFGRVFIKVTLCFVFFTITDVVNGLRAMLLEVHALCTQVESLSFSALRISQSRLNSVGVCHIHQDKLDQTDIKEICQLFISANESRRNVFGAFI</sequence>
<organism evidence="1 2">
    <name type="scientific">Labeo rohita</name>
    <name type="common">Indian major carp</name>
    <name type="synonym">Cyprinus rohita</name>
    <dbReference type="NCBI Taxonomy" id="84645"/>
    <lineage>
        <taxon>Eukaryota</taxon>
        <taxon>Metazoa</taxon>
        <taxon>Chordata</taxon>
        <taxon>Craniata</taxon>
        <taxon>Vertebrata</taxon>
        <taxon>Euteleostomi</taxon>
        <taxon>Actinopterygii</taxon>
        <taxon>Neopterygii</taxon>
        <taxon>Teleostei</taxon>
        <taxon>Ostariophysi</taxon>
        <taxon>Cypriniformes</taxon>
        <taxon>Cyprinidae</taxon>
        <taxon>Labeoninae</taxon>
        <taxon>Labeonini</taxon>
        <taxon>Labeo</taxon>
    </lineage>
</organism>
<keyword evidence="2" id="KW-1185">Reference proteome</keyword>
<evidence type="ECO:0000313" key="1">
    <source>
        <dbReference type="EMBL" id="KAI2659528.1"/>
    </source>
</evidence>
<proteinExistence type="predicted"/>